<dbReference type="InterPro" id="IPR013595">
    <property type="entry name" value="Pept_S33_TAP-like_C"/>
</dbReference>
<evidence type="ECO:0000256" key="2">
    <source>
        <dbReference type="ARBA" id="ARBA00022729"/>
    </source>
</evidence>
<dbReference type="PANTHER" id="PTHR43248">
    <property type="entry name" value="2-SUCCINYL-6-HYDROXY-2,4-CYCLOHEXADIENE-1-CARBOXYLATE SYNTHASE"/>
    <property type="match status" value="1"/>
</dbReference>
<comment type="similarity">
    <text evidence="1">Belongs to the peptidase S33 family.</text>
</comment>
<feature type="signal peptide" evidence="4">
    <location>
        <begin position="1"/>
        <end position="28"/>
    </location>
</feature>
<dbReference type="Proteomes" id="UP000582981">
    <property type="component" value="Unassembled WGS sequence"/>
</dbReference>
<evidence type="ECO:0000313" key="8">
    <source>
        <dbReference type="Proteomes" id="UP000582981"/>
    </source>
</evidence>
<accession>A0A7Y7WCI2</accession>
<gene>
    <name evidence="7" type="ORF">HX829_10190</name>
</gene>
<proteinExistence type="inferred from homology"/>
<name>A0A7Y7WCI2_9PSED</name>
<evidence type="ECO:0000256" key="4">
    <source>
        <dbReference type="SAM" id="SignalP"/>
    </source>
</evidence>
<dbReference type="Gene3D" id="3.40.50.1820">
    <property type="entry name" value="alpha/beta hydrolase"/>
    <property type="match status" value="1"/>
</dbReference>
<dbReference type="RefSeq" id="WP_177144011.1">
    <property type="nucleotide sequence ID" value="NZ_JACAPU010000013.1"/>
</dbReference>
<keyword evidence="2 4" id="KW-0732">Signal</keyword>
<dbReference type="InterPro" id="IPR051601">
    <property type="entry name" value="Serine_prot/Carboxylest_S33"/>
</dbReference>
<dbReference type="Pfam" id="PF00561">
    <property type="entry name" value="Abhydrolase_1"/>
    <property type="match status" value="1"/>
</dbReference>
<dbReference type="PANTHER" id="PTHR43248:SF29">
    <property type="entry name" value="TRIPEPTIDYL AMINOPEPTIDASE"/>
    <property type="match status" value="1"/>
</dbReference>
<protein>
    <submittedName>
        <fullName evidence="7">Alpha/beta fold hydrolase</fullName>
    </submittedName>
</protein>
<keyword evidence="3 7" id="KW-0378">Hydrolase</keyword>
<organism evidence="7 8">
    <name type="scientific">Pseudomonas gingeri</name>
    <dbReference type="NCBI Taxonomy" id="117681"/>
    <lineage>
        <taxon>Bacteria</taxon>
        <taxon>Pseudomonadati</taxon>
        <taxon>Pseudomonadota</taxon>
        <taxon>Gammaproteobacteria</taxon>
        <taxon>Pseudomonadales</taxon>
        <taxon>Pseudomonadaceae</taxon>
        <taxon>Pseudomonas</taxon>
    </lineage>
</organism>
<sequence length="536" mass="58613">MTSGKLTKRWAIWGGLCASTFWAVEAGAATPAPELGIRWLPSCEELPSGGLDPEVIARTRCGIVTVPLDHLNPRLGTLDLDITRVAARRPVQRAGAIFTNPGGPGSNGNDIFTVLLASIWKGYIDKPEGEPYRHLTDAYDLIGITPRGQSSAPDSQLVCQSDEAIVAQGDITEDRSPANLAAIQHNAAVLARGCASQPLAPYINTDQTARDMEFVRAQLNENKLNYFGNSYGTWLGAWYGGLFPQHVGRMVLDSNVDWTSTFQDASLSAAPEKERVFNRFVAEHAASHPQVYRMGSDPAAVREIFLQLLPRVRAALRSDNEFYSSPAHLMAARVLSDWWRVSPGITDTELKSRAQAHGFSPDNAVDQHARRAFTDLLTATRQAAPWNGIAPGPLKLTPADSVRSTVLCNDSRTSDETFWIEKEDQYATHYPVAGSFLQARHCAHWSGTPASAVPFQNLSRVDSIVMVQAEYDDQTPAAQALKAFASLPNTHMTLLKDTYRHGVSFAGISACINRQVGEYLAYGRKPERFSTCDASD</sequence>
<evidence type="ECO:0000259" key="5">
    <source>
        <dbReference type="Pfam" id="PF00561"/>
    </source>
</evidence>
<dbReference type="SUPFAM" id="SSF53474">
    <property type="entry name" value="alpha/beta-Hydrolases"/>
    <property type="match status" value="2"/>
</dbReference>
<dbReference type="EMBL" id="JACAPU010000013">
    <property type="protein sequence ID" value="NWB46863.1"/>
    <property type="molecule type" value="Genomic_DNA"/>
</dbReference>
<dbReference type="AlphaFoldDB" id="A0A7Y7WCI2"/>
<evidence type="ECO:0000256" key="3">
    <source>
        <dbReference type="ARBA" id="ARBA00022801"/>
    </source>
</evidence>
<dbReference type="Pfam" id="PF08386">
    <property type="entry name" value="Abhydrolase_4"/>
    <property type="match status" value="1"/>
</dbReference>
<dbReference type="InterPro" id="IPR029058">
    <property type="entry name" value="AB_hydrolase_fold"/>
</dbReference>
<feature type="chain" id="PRO_5030614591" evidence="4">
    <location>
        <begin position="29"/>
        <end position="536"/>
    </location>
</feature>
<feature type="domain" description="AB hydrolase-1" evidence="5">
    <location>
        <begin position="196"/>
        <end position="286"/>
    </location>
</feature>
<dbReference type="GO" id="GO:0016787">
    <property type="term" value="F:hydrolase activity"/>
    <property type="evidence" value="ECO:0007669"/>
    <property type="project" value="UniProtKB-KW"/>
</dbReference>
<reference evidence="7 8" key="1">
    <citation type="submission" date="2020-04" db="EMBL/GenBank/DDBJ databases">
        <title>Molecular characterization of pseudomonads from Agaricus bisporus reveal novel blotch 2 pathogens in Western Europe.</title>
        <authorList>
            <person name="Taparia T."/>
            <person name="Krijger M."/>
            <person name="Haynes E."/>
            <person name="Elpinstone J.G."/>
            <person name="Noble R."/>
            <person name="Van Der Wolf J."/>
        </authorList>
    </citation>
    <scope>NUCLEOTIDE SEQUENCE [LARGE SCALE GENOMIC DNA]</scope>
    <source>
        <strain evidence="7 8">F1001</strain>
    </source>
</reference>
<comment type="caution">
    <text evidence="7">The sequence shown here is derived from an EMBL/GenBank/DDBJ whole genome shotgun (WGS) entry which is preliminary data.</text>
</comment>
<evidence type="ECO:0000259" key="6">
    <source>
        <dbReference type="Pfam" id="PF08386"/>
    </source>
</evidence>
<dbReference type="InterPro" id="IPR000073">
    <property type="entry name" value="AB_hydrolase_1"/>
</dbReference>
<evidence type="ECO:0000313" key="7">
    <source>
        <dbReference type="EMBL" id="NWB46863.1"/>
    </source>
</evidence>
<feature type="domain" description="Peptidase S33 tripeptidyl aminopeptidase-like C-terminal" evidence="6">
    <location>
        <begin position="431"/>
        <end position="532"/>
    </location>
</feature>
<evidence type="ECO:0000256" key="1">
    <source>
        <dbReference type="ARBA" id="ARBA00010088"/>
    </source>
</evidence>